<dbReference type="Proteomes" id="UP000215914">
    <property type="component" value="Unassembled WGS sequence"/>
</dbReference>
<evidence type="ECO:0000313" key="4">
    <source>
        <dbReference type="Proteomes" id="UP000215914"/>
    </source>
</evidence>
<dbReference type="Pfam" id="PF14364">
    <property type="entry name" value="DUF4408"/>
    <property type="match status" value="1"/>
</dbReference>
<dbReference type="Gramene" id="mRNA:HanXRQr2_Chr03g0109531">
    <property type="protein sequence ID" value="CDS:HanXRQr2_Chr03g0109531.1"/>
    <property type="gene ID" value="HanXRQr2_Chr03g0109531"/>
</dbReference>
<dbReference type="EMBL" id="MNCJ02000318">
    <property type="protein sequence ID" value="KAF5814305.1"/>
    <property type="molecule type" value="Genomic_DNA"/>
</dbReference>
<comment type="caution">
    <text evidence="3">The sequence shown here is derived from an EMBL/GenBank/DDBJ whole genome shotgun (WGS) entry which is preliminary data.</text>
</comment>
<organism evidence="3 4">
    <name type="scientific">Helianthus annuus</name>
    <name type="common">Common sunflower</name>
    <dbReference type="NCBI Taxonomy" id="4232"/>
    <lineage>
        <taxon>Eukaryota</taxon>
        <taxon>Viridiplantae</taxon>
        <taxon>Streptophyta</taxon>
        <taxon>Embryophyta</taxon>
        <taxon>Tracheophyta</taxon>
        <taxon>Spermatophyta</taxon>
        <taxon>Magnoliopsida</taxon>
        <taxon>eudicotyledons</taxon>
        <taxon>Gunneridae</taxon>
        <taxon>Pentapetalae</taxon>
        <taxon>asterids</taxon>
        <taxon>campanulids</taxon>
        <taxon>Asterales</taxon>
        <taxon>Asteraceae</taxon>
        <taxon>Asteroideae</taxon>
        <taxon>Heliantheae alliance</taxon>
        <taxon>Heliantheae</taxon>
        <taxon>Helianthus</taxon>
    </lineage>
</organism>
<evidence type="ECO:0000256" key="1">
    <source>
        <dbReference type="SAM" id="Phobius"/>
    </source>
</evidence>
<protein>
    <recommendedName>
        <fullName evidence="2">DUF4408 domain-containing protein</fullName>
    </recommendedName>
</protein>
<accession>A0A9K3JFP3</accession>
<keyword evidence="1" id="KW-1133">Transmembrane helix</keyword>
<reference evidence="3" key="1">
    <citation type="journal article" date="2017" name="Nature">
        <title>The sunflower genome provides insights into oil metabolism, flowering and Asterid evolution.</title>
        <authorList>
            <person name="Badouin H."/>
            <person name="Gouzy J."/>
            <person name="Grassa C.J."/>
            <person name="Murat F."/>
            <person name="Staton S.E."/>
            <person name="Cottret L."/>
            <person name="Lelandais-Briere C."/>
            <person name="Owens G.L."/>
            <person name="Carrere S."/>
            <person name="Mayjonade B."/>
            <person name="Legrand L."/>
            <person name="Gill N."/>
            <person name="Kane N.C."/>
            <person name="Bowers J.E."/>
            <person name="Hubner S."/>
            <person name="Bellec A."/>
            <person name="Berard A."/>
            <person name="Berges H."/>
            <person name="Blanchet N."/>
            <person name="Boniface M.C."/>
            <person name="Brunel D."/>
            <person name="Catrice O."/>
            <person name="Chaidir N."/>
            <person name="Claudel C."/>
            <person name="Donnadieu C."/>
            <person name="Faraut T."/>
            <person name="Fievet G."/>
            <person name="Helmstetter N."/>
            <person name="King M."/>
            <person name="Knapp S.J."/>
            <person name="Lai Z."/>
            <person name="Le Paslier M.C."/>
            <person name="Lippi Y."/>
            <person name="Lorenzon L."/>
            <person name="Mandel J.R."/>
            <person name="Marage G."/>
            <person name="Marchand G."/>
            <person name="Marquand E."/>
            <person name="Bret-Mestries E."/>
            <person name="Morien E."/>
            <person name="Nambeesan S."/>
            <person name="Nguyen T."/>
            <person name="Pegot-Espagnet P."/>
            <person name="Pouilly N."/>
            <person name="Raftis F."/>
            <person name="Sallet E."/>
            <person name="Schiex T."/>
            <person name="Thomas J."/>
            <person name="Vandecasteele C."/>
            <person name="Vares D."/>
            <person name="Vear F."/>
            <person name="Vautrin S."/>
            <person name="Crespi M."/>
            <person name="Mangin B."/>
            <person name="Burke J.M."/>
            <person name="Salse J."/>
            <person name="Munos S."/>
            <person name="Vincourt P."/>
            <person name="Rieseberg L.H."/>
            <person name="Langlade N.B."/>
        </authorList>
    </citation>
    <scope>NUCLEOTIDE SEQUENCE</scope>
    <source>
        <tissue evidence="3">Leaves</tissue>
    </source>
</reference>
<dbReference type="PANTHER" id="PTHR33640:SF8">
    <property type="entry name" value="TRANSMEMBRANE PROTEIN"/>
    <property type="match status" value="1"/>
</dbReference>
<evidence type="ECO:0000259" key="2">
    <source>
        <dbReference type="Pfam" id="PF14364"/>
    </source>
</evidence>
<keyword evidence="4" id="KW-1185">Reference proteome</keyword>
<sequence length="195" mass="22091">MSKTTAILNNHRLHKITTLIRFTETFFLLIIISNFSSQLPSTLKLAGDYLHSSSLTIFTPKFVFLIGNLIILILFLRSRVVEHVEHKDEIGDGDMCYEYVKMCDQSVVSAPVNVGVVSDDVRICRSKSENLMSVRGGKRRELRRSVTEIGLKSDGDNGRAAVKEELSCEDFRRTVEAFIARQQKILRDEELSPVV</sequence>
<proteinExistence type="predicted"/>
<gene>
    <name evidence="3" type="ORF">HanXRQr2_Chr03g0109531</name>
</gene>
<evidence type="ECO:0000313" key="3">
    <source>
        <dbReference type="EMBL" id="KAF5814305.1"/>
    </source>
</evidence>
<keyword evidence="1" id="KW-0472">Membrane</keyword>
<feature type="transmembrane region" description="Helical" evidence="1">
    <location>
        <begin position="57"/>
        <end position="76"/>
    </location>
</feature>
<keyword evidence="1" id="KW-0812">Transmembrane</keyword>
<dbReference type="InterPro" id="IPR025520">
    <property type="entry name" value="DUF4408"/>
</dbReference>
<dbReference type="PANTHER" id="PTHR33640">
    <property type="entry name" value="TRANSMEMBRANE PROTEIN"/>
    <property type="match status" value="1"/>
</dbReference>
<dbReference type="OrthoDB" id="1095087at2759"/>
<feature type="transmembrane region" description="Helical" evidence="1">
    <location>
        <begin position="20"/>
        <end position="37"/>
    </location>
</feature>
<name>A0A9K3JFP3_HELAN</name>
<dbReference type="AlphaFoldDB" id="A0A9K3JFP3"/>
<reference evidence="3" key="2">
    <citation type="submission" date="2020-06" db="EMBL/GenBank/DDBJ databases">
        <title>Helianthus annuus Genome sequencing and assembly Release 2.</title>
        <authorList>
            <person name="Gouzy J."/>
            <person name="Langlade N."/>
            <person name="Munos S."/>
        </authorList>
    </citation>
    <scope>NUCLEOTIDE SEQUENCE</scope>
    <source>
        <tissue evidence="3">Leaves</tissue>
    </source>
</reference>
<feature type="domain" description="DUF4408" evidence="2">
    <location>
        <begin position="52"/>
        <end position="79"/>
    </location>
</feature>